<dbReference type="NCBIfam" id="NF001938">
    <property type="entry name" value="PRK00714.1-5"/>
    <property type="match status" value="1"/>
</dbReference>
<dbReference type="NCBIfam" id="NF001934">
    <property type="entry name" value="PRK00714.1-1"/>
    <property type="match status" value="1"/>
</dbReference>
<protein>
    <recommendedName>
        <fullName evidence="4">RNA pyrophosphohydrolase</fullName>
        <ecNumber evidence="4">3.6.1.-</ecNumber>
    </recommendedName>
    <alternativeName>
        <fullName evidence="4">(Di)nucleoside polyphosphate hydrolase</fullName>
    </alternativeName>
</protein>
<evidence type="ECO:0000256" key="2">
    <source>
        <dbReference type="ARBA" id="ARBA00001946"/>
    </source>
</evidence>
<dbReference type="GO" id="GO:0034353">
    <property type="term" value="F:mRNA 5'-diphosphatase activity"/>
    <property type="evidence" value="ECO:0007669"/>
    <property type="project" value="UniProtKB-ARBA"/>
</dbReference>
<dbReference type="EC" id="3.6.1.-" evidence="4"/>
<dbReference type="FunFam" id="3.90.79.10:FF:000001">
    <property type="entry name" value="RNA pyrophosphohydrolase"/>
    <property type="match status" value="1"/>
</dbReference>
<dbReference type="PRINTS" id="PR00502">
    <property type="entry name" value="NUDIXFAMILY"/>
</dbReference>
<evidence type="ECO:0000256" key="1">
    <source>
        <dbReference type="ARBA" id="ARBA00001936"/>
    </source>
</evidence>
<dbReference type="PANTHER" id="PTHR23114">
    <property type="entry name" value="M7GPPPN-MRNA HYDROLASE"/>
    <property type="match status" value="1"/>
</dbReference>
<comment type="similarity">
    <text evidence="4">Belongs to the Nudix hydrolase family. RppH subfamily.</text>
</comment>
<dbReference type="SUPFAM" id="SSF55811">
    <property type="entry name" value="Nudix"/>
    <property type="match status" value="1"/>
</dbReference>
<comment type="cofactor">
    <cofactor evidence="4">
        <name>a divalent metal cation</name>
        <dbReference type="ChEBI" id="CHEBI:60240"/>
    </cofactor>
</comment>
<comment type="caution">
    <text evidence="6">The sequence shown here is derived from an EMBL/GenBank/DDBJ whole genome shotgun (WGS) entry which is preliminary data.</text>
</comment>
<dbReference type="Pfam" id="PF00293">
    <property type="entry name" value="NUDIX"/>
    <property type="match status" value="1"/>
</dbReference>
<dbReference type="Proteomes" id="UP000219329">
    <property type="component" value="Unassembled WGS sequence"/>
</dbReference>
<dbReference type="NCBIfam" id="NF001937">
    <property type="entry name" value="PRK00714.1-4"/>
    <property type="match status" value="1"/>
</dbReference>
<dbReference type="CDD" id="cd03671">
    <property type="entry name" value="NUDIX_Ap4A_hydrolase_plant_like"/>
    <property type="match status" value="1"/>
</dbReference>
<name>A0A2A5WE80_9GAMM</name>
<sequence length="168" mass="19985">MIDSEGFRPNVGIVICNKHGNLLWAKRIGQSAWQFPQGGIKENESLEQALYRELDEEVGLTEKDVRILYQTTDWLHYRLPKNFIRYKKGPLCIGQKQKWFLLSLEGKDSKVELSRTGRPEFDDWRWVKYWYPVGQVIEFKRDVYRRALTELEAPLNNYVNQQQQNSFN</sequence>
<feature type="short sequence motif" description="Nudix box" evidence="4">
    <location>
        <begin position="38"/>
        <end position="59"/>
    </location>
</feature>
<dbReference type="InterPro" id="IPR015797">
    <property type="entry name" value="NUDIX_hydrolase-like_dom_sf"/>
</dbReference>
<dbReference type="PROSITE" id="PS51462">
    <property type="entry name" value="NUDIX"/>
    <property type="match status" value="1"/>
</dbReference>
<reference evidence="6 7" key="1">
    <citation type="submission" date="2017-08" db="EMBL/GenBank/DDBJ databases">
        <title>Fine stratification of microbial communities through a metagenomic profile of the photic zone.</title>
        <authorList>
            <person name="Haro-Moreno J.M."/>
            <person name="Lopez-Perez M."/>
            <person name="De La Torre J."/>
            <person name="Picazo A."/>
            <person name="Camacho A."/>
            <person name="Rodriguez-Valera F."/>
        </authorList>
    </citation>
    <scope>NUCLEOTIDE SEQUENCE [LARGE SCALE GENOMIC DNA]</scope>
    <source>
        <strain evidence="6">MED-G28</strain>
    </source>
</reference>
<evidence type="ECO:0000256" key="4">
    <source>
        <dbReference type="HAMAP-Rule" id="MF_00298"/>
    </source>
</evidence>
<evidence type="ECO:0000313" key="6">
    <source>
        <dbReference type="EMBL" id="PDH34584.1"/>
    </source>
</evidence>
<dbReference type="PROSITE" id="PS00893">
    <property type="entry name" value="NUDIX_BOX"/>
    <property type="match status" value="1"/>
</dbReference>
<comment type="function">
    <text evidence="4">Accelerates the degradation of transcripts by removing pyrophosphate from the 5'-end of triphosphorylated RNA, leading to a more labile monophosphorylated state that can stimulate subsequent ribonuclease cleavage.</text>
</comment>
<keyword evidence="3 4" id="KW-0378">Hydrolase</keyword>
<dbReference type="GO" id="GO:0006402">
    <property type="term" value="P:mRNA catabolic process"/>
    <property type="evidence" value="ECO:0007669"/>
    <property type="project" value="TreeGrafter"/>
</dbReference>
<dbReference type="InterPro" id="IPR020084">
    <property type="entry name" value="NUDIX_hydrolase_CS"/>
</dbReference>
<dbReference type="InterPro" id="IPR022927">
    <property type="entry name" value="RppH"/>
</dbReference>
<organism evidence="6 7">
    <name type="scientific">OM182 bacterium MED-G28</name>
    <dbReference type="NCBI Taxonomy" id="1986256"/>
    <lineage>
        <taxon>Bacteria</taxon>
        <taxon>Pseudomonadati</taxon>
        <taxon>Pseudomonadota</taxon>
        <taxon>Gammaproteobacteria</taxon>
        <taxon>OMG group</taxon>
        <taxon>OM182 clade</taxon>
    </lineage>
</organism>
<proteinExistence type="inferred from homology"/>
<accession>A0A2A5WE80</accession>
<feature type="domain" description="Nudix hydrolase" evidence="5">
    <location>
        <begin position="6"/>
        <end position="149"/>
    </location>
</feature>
<dbReference type="InterPro" id="IPR000086">
    <property type="entry name" value="NUDIX_hydrolase_dom"/>
</dbReference>
<dbReference type="PANTHER" id="PTHR23114:SF17">
    <property type="entry name" value="M7GPPPN-MRNA HYDROLASE"/>
    <property type="match status" value="1"/>
</dbReference>
<gene>
    <name evidence="4" type="primary">rppH</name>
    <name evidence="4" type="synonym">nudH</name>
    <name evidence="6" type="ORF">CNF02_04295</name>
</gene>
<dbReference type="GO" id="GO:0005737">
    <property type="term" value="C:cytoplasm"/>
    <property type="evidence" value="ECO:0007669"/>
    <property type="project" value="TreeGrafter"/>
</dbReference>
<dbReference type="AlphaFoldDB" id="A0A2A5WE80"/>
<evidence type="ECO:0000313" key="7">
    <source>
        <dbReference type="Proteomes" id="UP000219329"/>
    </source>
</evidence>
<dbReference type="Gene3D" id="3.90.79.10">
    <property type="entry name" value="Nucleoside Triphosphate Pyrophosphohydrolase"/>
    <property type="match status" value="1"/>
</dbReference>
<dbReference type="InterPro" id="IPR020476">
    <property type="entry name" value="Nudix_hydrolase"/>
</dbReference>
<comment type="cofactor">
    <cofactor evidence="2">
        <name>Mg(2+)</name>
        <dbReference type="ChEBI" id="CHEBI:18420"/>
    </cofactor>
</comment>
<dbReference type="HAMAP" id="MF_00298">
    <property type="entry name" value="Nudix_RppH"/>
    <property type="match status" value="1"/>
</dbReference>
<evidence type="ECO:0000259" key="5">
    <source>
        <dbReference type="PROSITE" id="PS51462"/>
    </source>
</evidence>
<comment type="cofactor">
    <cofactor evidence="1">
        <name>Mn(2+)</name>
        <dbReference type="ChEBI" id="CHEBI:29035"/>
    </cofactor>
</comment>
<dbReference type="EMBL" id="NTJZ01000003">
    <property type="protein sequence ID" value="PDH34584.1"/>
    <property type="molecule type" value="Genomic_DNA"/>
</dbReference>
<evidence type="ECO:0000256" key="3">
    <source>
        <dbReference type="ARBA" id="ARBA00022801"/>
    </source>
</evidence>